<feature type="transmembrane region" description="Helical" evidence="6">
    <location>
        <begin position="46"/>
        <end position="69"/>
    </location>
</feature>
<proteinExistence type="inferred from homology"/>
<gene>
    <name evidence="7" type="ORF">LX77_00217</name>
</gene>
<keyword evidence="3 6" id="KW-0812">Transmembrane</keyword>
<feature type="transmembrane region" description="Helical" evidence="6">
    <location>
        <begin position="129"/>
        <end position="151"/>
    </location>
</feature>
<reference evidence="7 8" key="1">
    <citation type="submission" date="2018-06" db="EMBL/GenBank/DDBJ databases">
        <title>Genomic Encyclopedia of Archaeal and Bacterial Type Strains, Phase II (KMG-II): from individual species to whole genera.</title>
        <authorList>
            <person name="Goeker M."/>
        </authorList>
    </citation>
    <scope>NUCLEOTIDE SEQUENCE [LARGE SCALE GENOMIC DNA]</scope>
    <source>
        <strain evidence="7 8">DSM 12408</strain>
    </source>
</reference>
<dbReference type="CDD" id="cd15904">
    <property type="entry name" value="TSPO_MBR"/>
    <property type="match status" value="1"/>
</dbReference>
<evidence type="ECO:0000256" key="2">
    <source>
        <dbReference type="ARBA" id="ARBA00007524"/>
    </source>
</evidence>
<comment type="subcellular location">
    <subcellularLocation>
        <location evidence="1">Membrane</location>
        <topology evidence="1">Multi-pass membrane protein</topology>
    </subcellularLocation>
</comment>
<dbReference type="InterPro" id="IPR004307">
    <property type="entry name" value="TspO_MBR"/>
</dbReference>
<name>A0A1A7QUG5_9FLAO</name>
<dbReference type="EMBL" id="QLLQ01000001">
    <property type="protein sequence ID" value="RAJ27644.1"/>
    <property type="molecule type" value="Genomic_DNA"/>
</dbReference>
<keyword evidence="5 6" id="KW-0472">Membrane</keyword>
<dbReference type="Gene3D" id="1.20.1260.100">
    <property type="entry name" value="TspO/MBR protein"/>
    <property type="match status" value="1"/>
</dbReference>
<dbReference type="OrthoDB" id="9795496at2"/>
<dbReference type="InterPro" id="IPR038330">
    <property type="entry name" value="TspO/MBR-related_sf"/>
</dbReference>
<dbReference type="STRING" id="49280.A9996_16490"/>
<evidence type="ECO:0000256" key="5">
    <source>
        <dbReference type="ARBA" id="ARBA00023136"/>
    </source>
</evidence>
<evidence type="ECO:0000256" key="1">
    <source>
        <dbReference type="ARBA" id="ARBA00004141"/>
    </source>
</evidence>
<dbReference type="FunFam" id="1.20.1260.100:FF:000001">
    <property type="entry name" value="translocator protein 2"/>
    <property type="match status" value="1"/>
</dbReference>
<dbReference type="AlphaFoldDB" id="A0A1A7QUG5"/>
<sequence>MKFLKPFLIFLIINFGALGLGVLLMGEAATSDWYTSMHQAPWTPPNWVFGAAWSFIMLCFSIYMALLYLKQPSKKVITLFIIQFILNVSWNFVFFNQHLISAGLATITALTFIVTVFLVTYFQLMKFKSLLILPYLIWICIATSLNLYILIYN</sequence>
<keyword evidence="8" id="KW-1185">Reference proteome</keyword>
<organism evidence="7 8">
    <name type="scientific">Gelidibacter algens</name>
    <dbReference type="NCBI Taxonomy" id="49280"/>
    <lineage>
        <taxon>Bacteria</taxon>
        <taxon>Pseudomonadati</taxon>
        <taxon>Bacteroidota</taxon>
        <taxon>Flavobacteriia</taxon>
        <taxon>Flavobacteriales</taxon>
        <taxon>Flavobacteriaceae</taxon>
        <taxon>Gelidibacter</taxon>
    </lineage>
</organism>
<keyword evidence="4 6" id="KW-1133">Transmembrane helix</keyword>
<accession>A0A1A7QUG5</accession>
<dbReference type="PANTHER" id="PTHR10057">
    <property type="entry name" value="PERIPHERAL-TYPE BENZODIAZEPINE RECEPTOR"/>
    <property type="match status" value="1"/>
</dbReference>
<dbReference type="PIRSF" id="PIRSF005859">
    <property type="entry name" value="PBR"/>
    <property type="match status" value="1"/>
</dbReference>
<dbReference type="GO" id="GO:0016020">
    <property type="term" value="C:membrane"/>
    <property type="evidence" value="ECO:0007669"/>
    <property type="project" value="UniProtKB-SubCell"/>
</dbReference>
<comment type="similarity">
    <text evidence="2">Belongs to the TspO/BZRP family.</text>
</comment>
<evidence type="ECO:0000256" key="4">
    <source>
        <dbReference type="ARBA" id="ARBA00022989"/>
    </source>
</evidence>
<feature type="transmembrane region" description="Helical" evidence="6">
    <location>
        <begin position="76"/>
        <end position="93"/>
    </location>
</feature>
<dbReference type="Proteomes" id="UP000248987">
    <property type="component" value="Unassembled WGS sequence"/>
</dbReference>
<evidence type="ECO:0000256" key="3">
    <source>
        <dbReference type="ARBA" id="ARBA00022692"/>
    </source>
</evidence>
<evidence type="ECO:0000256" key="6">
    <source>
        <dbReference type="SAM" id="Phobius"/>
    </source>
</evidence>
<evidence type="ECO:0000313" key="7">
    <source>
        <dbReference type="EMBL" id="RAJ27644.1"/>
    </source>
</evidence>
<dbReference type="Pfam" id="PF03073">
    <property type="entry name" value="TspO_MBR"/>
    <property type="match status" value="1"/>
</dbReference>
<dbReference type="RefSeq" id="WP_066437697.1">
    <property type="nucleotide sequence ID" value="NZ_LZRN01000047.1"/>
</dbReference>
<protein>
    <submittedName>
        <fullName evidence="7">TspO/MBR related protein</fullName>
    </submittedName>
</protein>
<feature type="transmembrane region" description="Helical" evidence="6">
    <location>
        <begin position="99"/>
        <end position="122"/>
    </location>
</feature>
<dbReference type="PANTHER" id="PTHR10057:SF0">
    <property type="entry name" value="TRANSLOCATOR PROTEIN"/>
    <property type="match status" value="1"/>
</dbReference>
<feature type="transmembrane region" description="Helical" evidence="6">
    <location>
        <begin position="7"/>
        <end position="26"/>
    </location>
</feature>
<dbReference type="GO" id="GO:0033013">
    <property type="term" value="P:tetrapyrrole metabolic process"/>
    <property type="evidence" value="ECO:0007669"/>
    <property type="project" value="UniProtKB-ARBA"/>
</dbReference>
<evidence type="ECO:0000313" key="8">
    <source>
        <dbReference type="Proteomes" id="UP000248987"/>
    </source>
</evidence>
<comment type="caution">
    <text evidence="7">The sequence shown here is derived from an EMBL/GenBank/DDBJ whole genome shotgun (WGS) entry which is preliminary data.</text>
</comment>